<dbReference type="AlphaFoldDB" id="A0A1M4UPB9"/>
<keyword evidence="1" id="KW-1133">Transmembrane helix</keyword>
<dbReference type="Gene3D" id="2.160.20.120">
    <property type="match status" value="1"/>
</dbReference>
<reference evidence="3 4" key="1">
    <citation type="submission" date="2016-11" db="EMBL/GenBank/DDBJ databases">
        <authorList>
            <person name="Jaros S."/>
            <person name="Januszkiewicz K."/>
            <person name="Wedrychowicz H."/>
        </authorList>
    </citation>
    <scope>NUCLEOTIDE SEQUENCE [LARGE SCALE GENOMIC DNA]</scope>
    <source>
        <strain evidence="3 4">DSM 25661</strain>
    </source>
</reference>
<evidence type="ECO:0000256" key="1">
    <source>
        <dbReference type="SAM" id="Phobius"/>
    </source>
</evidence>
<evidence type="ECO:0000259" key="2">
    <source>
        <dbReference type="Pfam" id="PF10988"/>
    </source>
</evidence>
<dbReference type="Proteomes" id="UP000184462">
    <property type="component" value="Unassembled WGS sequence"/>
</dbReference>
<name>A0A1M4UPB9_9FLAO</name>
<protein>
    <submittedName>
        <fullName evidence="3">Putative auto-transporter adhesin, head GIN domain</fullName>
    </submittedName>
</protein>
<keyword evidence="1" id="KW-0812">Transmembrane</keyword>
<proteinExistence type="predicted"/>
<sequence length="287" mass="31668">MTNKPIIVPLILLMFVFSGFLNLNAQSKIVGNREVEEQQQIFDEPIETLIVGSNLEIELIKSARASVTLEADANLHSAVDINLSNGVLNCSVNKIVKRSKSFKLIVRYTEALKTIVLNDEAALTSKKGISTTQLNLTLNDDASVDTEITCNEFTLNNNNNEGFKIATNCELKIESRKTILNLNKKSNNKIELNTDNLTLAIKDKADLSLVGFAKKANVTATNSSKIKAEEFKIMNLDLYTSEDAEVTTFVENLVNISAIGNSVIELYGEARIRIDALKNEASLLKQD</sequence>
<feature type="transmembrane region" description="Helical" evidence="1">
    <location>
        <begin position="6"/>
        <end position="23"/>
    </location>
</feature>
<dbReference type="STRING" id="1155689.SAMN05444278_10337"/>
<dbReference type="OrthoDB" id="942536at2"/>
<gene>
    <name evidence="3" type="ORF">SAMN05444278_10337</name>
</gene>
<evidence type="ECO:0000313" key="4">
    <source>
        <dbReference type="Proteomes" id="UP000184462"/>
    </source>
</evidence>
<feature type="domain" description="Putative auto-transporter adhesin head GIN" evidence="2">
    <location>
        <begin position="48"/>
        <end position="270"/>
    </location>
</feature>
<dbReference type="EMBL" id="FQTW01000003">
    <property type="protein sequence ID" value="SHE58507.1"/>
    <property type="molecule type" value="Genomic_DNA"/>
</dbReference>
<dbReference type="InterPro" id="IPR021255">
    <property type="entry name" value="DUF2807"/>
</dbReference>
<keyword evidence="1" id="KW-0472">Membrane</keyword>
<organism evidence="3 4">
    <name type="scientific">Psychroflexus salarius</name>
    <dbReference type="NCBI Taxonomy" id="1155689"/>
    <lineage>
        <taxon>Bacteria</taxon>
        <taxon>Pseudomonadati</taxon>
        <taxon>Bacteroidota</taxon>
        <taxon>Flavobacteriia</taxon>
        <taxon>Flavobacteriales</taxon>
        <taxon>Flavobacteriaceae</taxon>
        <taxon>Psychroflexus</taxon>
    </lineage>
</organism>
<dbReference type="RefSeq" id="WP_073192492.1">
    <property type="nucleotide sequence ID" value="NZ_FQTW01000003.1"/>
</dbReference>
<keyword evidence="4" id="KW-1185">Reference proteome</keyword>
<accession>A0A1M4UPB9</accession>
<evidence type="ECO:0000313" key="3">
    <source>
        <dbReference type="EMBL" id="SHE58507.1"/>
    </source>
</evidence>
<dbReference type="Pfam" id="PF10988">
    <property type="entry name" value="DUF2807"/>
    <property type="match status" value="1"/>
</dbReference>